<evidence type="ECO:0000256" key="5">
    <source>
        <dbReference type="ARBA" id="ARBA00022679"/>
    </source>
</evidence>
<dbReference type="RefSeq" id="WP_126777552.1">
    <property type="nucleotide sequence ID" value="NZ_PIPM01000014.1"/>
</dbReference>
<comment type="caution">
    <text evidence="11">The sequence shown here is derived from an EMBL/GenBank/DDBJ whole genome shotgun (WGS) entry which is preliminary data.</text>
</comment>
<dbReference type="OrthoDB" id="9768429at2"/>
<dbReference type="EC" id="2.3.3.9" evidence="2"/>
<dbReference type="Gene3D" id="1.20.1220.12">
    <property type="entry name" value="Malate synthase, domain III"/>
    <property type="match status" value="1"/>
</dbReference>
<dbReference type="Pfam" id="PF20659">
    <property type="entry name" value="MS_C"/>
    <property type="match status" value="1"/>
</dbReference>
<keyword evidence="3" id="KW-0329">Glyoxylate bypass</keyword>
<keyword evidence="5" id="KW-0808">Transferase</keyword>
<protein>
    <recommendedName>
        <fullName evidence="2">malate synthase</fullName>
        <ecNumber evidence="2">2.3.3.9</ecNumber>
    </recommendedName>
</protein>
<evidence type="ECO:0000256" key="2">
    <source>
        <dbReference type="ARBA" id="ARBA00012636"/>
    </source>
</evidence>
<evidence type="ECO:0000256" key="1">
    <source>
        <dbReference type="ARBA" id="ARBA00006394"/>
    </source>
</evidence>
<evidence type="ECO:0000259" key="10">
    <source>
        <dbReference type="Pfam" id="PF20659"/>
    </source>
</evidence>
<feature type="active site" description="Proton donor" evidence="7">
    <location>
        <position position="455"/>
    </location>
</feature>
<dbReference type="SUPFAM" id="SSF51645">
    <property type="entry name" value="Malate synthase G"/>
    <property type="match status" value="1"/>
</dbReference>
<gene>
    <name evidence="11" type="ORF">CWE11_10365</name>
</gene>
<dbReference type="InterPro" id="IPR001465">
    <property type="entry name" value="Malate_synthase_TIM"/>
</dbReference>
<reference evidence="11 12" key="1">
    <citation type="journal article" date="2011" name="Front. Microbiol.">
        <title>Genomic signatures of strain selection and enhancement in Bacillus atrophaeus var. globigii, a historical biowarfare simulant.</title>
        <authorList>
            <person name="Gibbons H.S."/>
            <person name="Broomall S.M."/>
            <person name="McNew L.A."/>
            <person name="Daligault H."/>
            <person name="Chapman C."/>
            <person name="Bruce D."/>
            <person name="Karavis M."/>
            <person name="Krepps M."/>
            <person name="McGregor P.A."/>
            <person name="Hong C."/>
            <person name="Park K.H."/>
            <person name="Akmal A."/>
            <person name="Feldman A."/>
            <person name="Lin J.S."/>
            <person name="Chang W.E."/>
            <person name="Higgs B.W."/>
            <person name="Demirev P."/>
            <person name="Lindquist J."/>
            <person name="Liem A."/>
            <person name="Fochler E."/>
            <person name="Read T.D."/>
            <person name="Tapia R."/>
            <person name="Johnson S."/>
            <person name="Bishop-Lilly K.A."/>
            <person name="Detter C."/>
            <person name="Han C."/>
            <person name="Sozhamannan S."/>
            <person name="Rosenzweig C.N."/>
            <person name="Skowronski E.W."/>
        </authorList>
    </citation>
    <scope>NUCLEOTIDE SEQUENCE [LARGE SCALE GENOMIC DNA]</scope>
    <source>
        <strain evidence="11 12">GYP-17</strain>
    </source>
</reference>
<evidence type="ECO:0000259" key="9">
    <source>
        <dbReference type="Pfam" id="PF20656"/>
    </source>
</evidence>
<dbReference type="Proteomes" id="UP000288405">
    <property type="component" value="Unassembled WGS sequence"/>
</dbReference>
<evidence type="ECO:0000259" key="8">
    <source>
        <dbReference type="Pfam" id="PF01274"/>
    </source>
</evidence>
<sequence length="536" mass="60054">MTSVLDRSERTAASANELSIAAAYRAGADDILTPTACQFLAALVEAFQERHQELLAQRDIAQAQYDAGALPDFDPATRQIRDGQWRVAPIPGDLQKRHLEITGPVDRKMVINALNSDVDVFMADFEDAQSPTWEGLIQGQRNLKDANQGTIQFTDIARDKSYQLNDKTALLIARVRGLHLPEKHVEFQGQPIPGALFDFALYFYHNVKTRTAQGSGVYYYIPKLQHHQEAVWWNDVFAFTENYFAQPKGTIRCTVLIETLPAVFQMHEILHALKDYIVGLNCGRWDYIFSYIKTLRAHPDRLLPDRHTVTMQQPFLHAYSRLLIQTCHQRGAFAMGGMAALIPSKEPAENETIFAKVRADKEREFGDGHDGTWIAHPGLAPIVRDVAAKYIGDYPNQLHVTRSDDPPITQADLLTPCPGPYTESGVRTNLRVGLQYIAAWLAGKGCVPIEGLMEDAATAEICRTSIWQLLTHKKTLDCGTPVTADFVLRLLDEEARKVTENTSESLPFEAAQTLLKDLIVSPELTDFLTLPGYRQL</sequence>
<evidence type="ECO:0000313" key="11">
    <source>
        <dbReference type="EMBL" id="RUO29070.1"/>
    </source>
</evidence>
<dbReference type="InterPro" id="IPR044856">
    <property type="entry name" value="Malate_synth_C_sf"/>
</dbReference>
<dbReference type="FunFam" id="3.20.20.360:FF:000001">
    <property type="entry name" value="Malate synthase"/>
    <property type="match status" value="1"/>
</dbReference>
<keyword evidence="12" id="KW-1185">Reference proteome</keyword>
<feature type="active site" description="Proton acceptor" evidence="7">
    <location>
        <position position="174"/>
    </location>
</feature>
<comment type="catalytic activity">
    <reaction evidence="6">
        <text>glyoxylate + acetyl-CoA + H2O = (S)-malate + CoA + H(+)</text>
        <dbReference type="Rhea" id="RHEA:18181"/>
        <dbReference type="ChEBI" id="CHEBI:15377"/>
        <dbReference type="ChEBI" id="CHEBI:15378"/>
        <dbReference type="ChEBI" id="CHEBI:15589"/>
        <dbReference type="ChEBI" id="CHEBI:36655"/>
        <dbReference type="ChEBI" id="CHEBI:57287"/>
        <dbReference type="ChEBI" id="CHEBI:57288"/>
        <dbReference type="EC" id="2.3.3.9"/>
    </reaction>
</comment>
<dbReference type="InterPro" id="IPR006252">
    <property type="entry name" value="Malate_synthA"/>
</dbReference>
<dbReference type="Pfam" id="PF01274">
    <property type="entry name" value="MS_TIM-barrel"/>
    <property type="match status" value="1"/>
</dbReference>
<dbReference type="AlphaFoldDB" id="A0A432WBS7"/>
<feature type="domain" description="Malate synthase C-terminal" evidence="10">
    <location>
        <begin position="422"/>
        <end position="536"/>
    </location>
</feature>
<comment type="similarity">
    <text evidence="1">Belongs to the malate synthase family.</text>
</comment>
<accession>A0A432WBS7</accession>
<organism evidence="11 12">
    <name type="scientific">Aliidiomarina sanyensis</name>
    <dbReference type="NCBI Taxonomy" id="1249555"/>
    <lineage>
        <taxon>Bacteria</taxon>
        <taxon>Pseudomonadati</taxon>
        <taxon>Pseudomonadota</taxon>
        <taxon>Gammaproteobacteria</taxon>
        <taxon>Alteromonadales</taxon>
        <taxon>Idiomarinaceae</taxon>
        <taxon>Aliidiomarina</taxon>
    </lineage>
</organism>
<dbReference type="PANTHER" id="PTHR42902:SF1">
    <property type="entry name" value="MALATE SYNTHASE 1-RELATED"/>
    <property type="match status" value="1"/>
</dbReference>
<dbReference type="InterPro" id="IPR011076">
    <property type="entry name" value="Malate_synth_sf"/>
</dbReference>
<evidence type="ECO:0000256" key="4">
    <source>
        <dbReference type="ARBA" id="ARBA00022532"/>
    </source>
</evidence>
<keyword evidence="4" id="KW-0816">Tricarboxylic acid cycle</keyword>
<evidence type="ECO:0000256" key="3">
    <source>
        <dbReference type="ARBA" id="ARBA00022435"/>
    </source>
</evidence>
<name>A0A432WBS7_9GAMM</name>
<dbReference type="EMBL" id="PIPM01000014">
    <property type="protein sequence ID" value="RUO29070.1"/>
    <property type="molecule type" value="Genomic_DNA"/>
</dbReference>
<dbReference type="FunFam" id="1.20.1220.12:FF:000001">
    <property type="entry name" value="Malate synthase"/>
    <property type="match status" value="1"/>
</dbReference>
<dbReference type="GO" id="GO:0006099">
    <property type="term" value="P:tricarboxylic acid cycle"/>
    <property type="evidence" value="ECO:0007669"/>
    <property type="project" value="UniProtKB-KW"/>
</dbReference>
<dbReference type="PANTHER" id="PTHR42902">
    <property type="entry name" value="MALATE SYNTHASE"/>
    <property type="match status" value="1"/>
</dbReference>
<dbReference type="InterPro" id="IPR048356">
    <property type="entry name" value="MS_N"/>
</dbReference>
<evidence type="ECO:0000256" key="7">
    <source>
        <dbReference type="PIRSR" id="PIRSR001363-1"/>
    </source>
</evidence>
<proteinExistence type="inferred from homology"/>
<dbReference type="Pfam" id="PF20656">
    <property type="entry name" value="MS_N"/>
    <property type="match status" value="1"/>
</dbReference>
<feature type="domain" description="Malate synthase TIM barrel" evidence="8">
    <location>
        <begin position="171"/>
        <end position="415"/>
    </location>
</feature>
<dbReference type="GO" id="GO:0004474">
    <property type="term" value="F:malate synthase activity"/>
    <property type="evidence" value="ECO:0007669"/>
    <property type="project" value="UniProtKB-EC"/>
</dbReference>
<dbReference type="GO" id="GO:0006097">
    <property type="term" value="P:glyoxylate cycle"/>
    <property type="evidence" value="ECO:0007669"/>
    <property type="project" value="UniProtKB-KW"/>
</dbReference>
<evidence type="ECO:0000313" key="12">
    <source>
        <dbReference type="Proteomes" id="UP000288405"/>
    </source>
</evidence>
<dbReference type="GO" id="GO:0005737">
    <property type="term" value="C:cytoplasm"/>
    <property type="evidence" value="ECO:0007669"/>
    <property type="project" value="TreeGrafter"/>
</dbReference>
<dbReference type="InterPro" id="IPR048355">
    <property type="entry name" value="MS_C"/>
</dbReference>
<dbReference type="InterPro" id="IPR046363">
    <property type="entry name" value="MS_N_TIM-barrel_dom"/>
</dbReference>
<evidence type="ECO:0000256" key="6">
    <source>
        <dbReference type="ARBA" id="ARBA00047918"/>
    </source>
</evidence>
<feature type="domain" description="Malate synthase N-terminal" evidence="9">
    <location>
        <begin position="20"/>
        <end position="78"/>
    </location>
</feature>
<dbReference type="CDD" id="cd00727">
    <property type="entry name" value="malate_synt_A"/>
    <property type="match status" value="1"/>
</dbReference>
<dbReference type="Gene3D" id="3.20.20.360">
    <property type="entry name" value="Malate synthase, domain 3"/>
    <property type="match status" value="1"/>
</dbReference>
<dbReference type="NCBIfam" id="TIGR01344">
    <property type="entry name" value="malate_syn_A"/>
    <property type="match status" value="1"/>
</dbReference>
<dbReference type="PIRSF" id="PIRSF001363">
    <property type="entry name" value="Malate_synth"/>
    <property type="match status" value="1"/>
</dbReference>